<comment type="similarity">
    <text evidence="3 8">Belongs to the peptidase S26 family.</text>
</comment>
<protein>
    <recommendedName>
        <fullName evidence="4 8">Signal peptidase I</fullName>
        <ecNumber evidence="4 8">3.4.21.89</ecNumber>
    </recommendedName>
</protein>
<dbReference type="GO" id="GO:0006465">
    <property type="term" value="P:signal peptide processing"/>
    <property type="evidence" value="ECO:0007669"/>
    <property type="project" value="InterPro"/>
</dbReference>
<evidence type="ECO:0000256" key="2">
    <source>
        <dbReference type="ARBA" id="ARBA00004401"/>
    </source>
</evidence>
<dbReference type="Proteomes" id="UP000035088">
    <property type="component" value="Unassembled WGS sequence"/>
</dbReference>
<dbReference type="GO" id="GO:0009003">
    <property type="term" value="F:signal peptidase activity"/>
    <property type="evidence" value="ECO:0007669"/>
    <property type="project" value="UniProtKB-EC"/>
</dbReference>
<dbReference type="GO" id="GO:0004252">
    <property type="term" value="F:serine-type endopeptidase activity"/>
    <property type="evidence" value="ECO:0007669"/>
    <property type="project" value="InterPro"/>
</dbReference>
<dbReference type="InterPro" id="IPR019756">
    <property type="entry name" value="Pept_S26A_signal_pept_1_Ser-AS"/>
</dbReference>
<dbReference type="Gene3D" id="2.10.109.10">
    <property type="entry name" value="Umud Fragment, subunit A"/>
    <property type="match status" value="1"/>
</dbReference>
<dbReference type="EC" id="3.4.21.89" evidence="4 8"/>
<dbReference type="PRINTS" id="PR00727">
    <property type="entry name" value="LEADERPTASE"/>
</dbReference>
<dbReference type="InterPro" id="IPR000223">
    <property type="entry name" value="Pept_S26A_signal_pept_1"/>
</dbReference>
<dbReference type="GO" id="GO:0005886">
    <property type="term" value="C:plasma membrane"/>
    <property type="evidence" value="ECO:0007669"/>
    <property type="project" value="UniProtKB-SubCell"/>
</dbReference>
<name>G7H535_9ACTN</name>
<evidence type="ECO:0000256" key="7">
    <source>
        <dbReference type="PIRSR" id="PIRSR600223-1"/>
    </source>
</evidence>
<dbReference type="InterPro" id="IPR036286">
    <property type="entry name" value="LexA/Signal_pep-like_sf"/>
</dbReference>
<dbReference type="NCBIfam" id="TIGR02227">
    <property type="entry name" value="sigpep_I_bact"/>
    <property type="match status" value="1"/>
</dbReference>
<evidence type="ECO:0000256" key="9">
    <source>
        <dbReference type="SAM" id="MobiDB-lite"/>
    </source>
</evidence>
<evidence type="ECO:0000313" key="12">
    <source>
        <dbReference type="Proteomes" id="UP000035088"/>
    </source>
</evidence>
<comment type="subcellular location">
    <subcellularLocation>
        <location evidence="2">Cell membrane</location>
        <topology evidence="2">Single-pass type II membrane protein</topology>
    </subcellularLocation>
    <subcellularLocation>
        <location evidence="8">Membrane</location>
        <topology evidence="8">Single-pass type II membrane protein</topology>
    </subcellularLocation>
</comment>
<dbReference type="InterPro" id="IPR019758">
    <property type="entry name" value="Pept_S26A_signal_pept_1_CS"/>
</dbReference>
<dbReference type="EMBL" id="BAEE01000063">
    <property type="protein sequence ID" value="GAB10960.1"/>
    <property type="molecule type" value="Genomic_DNA"/>
</dbReference>
<feature type="active site" evidence="7">
    <location>
        <position position="135"/>
    </location>
</feature>
<dbReference type="PROSITE" id="PS00501">
    <property type="entry name" value="SPASE_I_1"/>
    <property type="match status" value="1"/>
</dbReference>
<dbReference type="CDD" id="cd06530">
    <property type="entry name" value="S26_SPase_I"/>
    <property type="match status" value="1"/>
</dbReference>
<comment type="catalytic activity">
    <reaction evidence="1 8">
        <text>Cleavage of hydrophobic, N-terminal signal or leader sequences from secreted and periplasmic proteins.</text>
        <dbReference type="EC" id="3.4.21.89"/>
    </reaction>
</comment>
<keyword evidence="8" id="KW-0472">Membrane</keyword>
<evidence type="ECO:0000256" key="5">
    <source>
        <dbReference type="ARBA" id="ARBA00022670"/>
    </source>
</evidence>
<reference evidence="11 12" key="1">
    <citation type="submission" date="2011-11" db="EMBL/GenBank/DDBJ databases">
        <title>Whole genome shotgun sequence of Gordonia araii NBRC 100433.</title>
        <authorList>
            <person name="Yoshida Y."/>
            <person name="Hosoyama A."/>
            <person name="Tsuchikane K."/>
            <person name="Katsumata H."/>
            <person name="Yamazaki S."/>
            <person name="Fujita N."/>
        </authorList>
    </citation>
    <scope>NUCLEOTIDE SEQUENCE [LARGE SCALE GENOMIC DNA]</scope>
    <source>
        <strain evidence="11 12">NBRC 100433</strain>
    </source>
</reference>
<accession>G7H535</accession>
<dbReference type="InterPro" id="IPR019533">
    <property type="entry name" value="Peptidase_S26"/>
</dbReference>
<evidence type="ECO:0000313" key="11">
    <source>
        <dbReference type="EMBL" id="GAB10960.1"/>
    </source>
</evidence>
<keyword evidence="8" id="KW-1133">Transmembrane helix</keyword>
<feature type="active site" evidence="7">
    <location>
        <position position="57"/>
    </location>
</feature>
<organism evidence="11 12">
    <name type="scientific">Gordonia araii NBRC 100433</name>
    <dbReference type="NCBI Taxonomy" id="1073574"/>
    <lineage>
        <taxon>Bacteria</taxon>
        <taxon>Bacillati</taxon>
        <taxon>Actinomycetota</taxon>
        <taxon>Actinomycetes</taxon>
        <taxon>Mycobacteriales</taxon>
        <taxon>Gordoniaceae</taxon>
        <taxon>Gordonia</taxon>
    </lineage>
</organism>
<keyword evidence="8" id="KW-0812">Transmembrane</keyword>
<evidence type="ECO:0000256" key="6">
    <source>
        <dbReference type="ARBA" id="ARBA00022801"/>
    </source>
</evidence>
<dbReference type="RefSeq" id="WP_007323035.1">
    <property type="nucleotide sequence ID" value="NZ_BAEE01000063.1"/>
</dbReference>
<dbReference type="AlphaFoldDB" id="G7H535"/>
<feature type="region of interest" description="Disordered" evidence="9">
    <location>
        <begin position="1"/>
        <end position="20"/>
    </location>
</feature>
<dbReference type="Pfam" id="PF10502">
    <property type="entry name" value="Peptidase_S26"/>
    <property type="match status" value="1"/>
</dbReference>
<evidence type="ECO:0000256" key="4">
    <source>
        <dbReference type="ARBA" id="ARBA00013208"/>
    </source>
</evidence>
<sequence>MSDDNDPEDRPWHSKDDEPEDKKSFFRELAIIVSIVLVISWVGQTFLFRQYVVPSESMESTLTGCAGCSNDRIVIDKLAYRFGDPSPGDVIVFKAPSESWDGGAPPRDSSTIGGKFLNVLSWFGYAPPNEYSLVKRVIATGGQTVECRNDENVGVKVNGKPLTEPYIDRAIQVPDSGSCFGEDFGPVTVPAGNVWVMGDNRTNSADSRAHISDEFQGTIPRADIRGKVRFIMWPVSRIGGVGSENPQK</sequence>
<comment type="caution">
    <text evidence="11">The sequence shown here is derived from an EMBL/GenBank/DDBJ whole genome shotgun (WGS) entry which is preliminary data.</text>
</comment>
<evidence type="ECO:0000256" key="3">
    <source>
        <dbReference type="ARBA" id="ARBA00009370"/>
    </source>
</evidence>
<dbReference type="SUPFAM" id="SSF51306">
    <property type="entry name" value="LexA/Signal peptidase"/>
    <property type="match status" value="1"/>
</dbReference>
<gene>
    <name evidence="11" type="primary">lepB</name>
    <name evidence="11" type="ORF">GOARA_063_01590</name>
</gene>
<feature type="compositionally biased region" description="Basic and acidic residues" evidence="9">
    <location>
        <begin position="8"/>
        <end position="20"/>
    </location>
</feature>
<dbReference type="PANTHER" id="PTHR43390">
    <property type="entry name" value="SIGNAL PEPTIDASE I"/>
    <property type="match status" value="1"/>
</dbReference>
<dbReference type="STRING" id="1073574.GOARA_063_01590"/>
<feature type="domain" description="Peptidase S26" evidence="10">
    <location>
        <begin position="28"/>
        <end position="233"/>
    </location>
</feature>
<keyword evidence="5 8" id="KW-0645">Protease</keyword>
<keyword evidence="12" id="KW-1185">Reference proteome</keyword>
<dbReference type="PROSITE" id="PS00761">
    <property type="entry name" value="SPASE_I_3"/>
    <property type="match status" value="1"/>
</dbReference>
<proteinExistence type="inferred from homology"/>
<keyword evidence="6 8" id="KW-0378">Hydrolase</keyword>
<evidence type="ECO:0000256" key="8">
    <source>
        <dbReference type="RuleBase" id="RU362042"/>
    </source>
</evidence>
<dbReference type="PANTHER" id="PTHR43390:SF1">
    <property type="entry name" value="CHLOROPLAST PROCESSING PEPTIDASE"/>
    <property type="match status" value="1"/>
</dbReference>
<evidence type="ECO:0000259" key="10">
    <source>
        <dbReference type="Pfam" id="PF10502"/>
    </source>
</evidence>
<feature type="transmembrane region" description="Helical" evidence="8">
    <location>
        <begin position="29"/>
        <end position="48"/>
    </location>
</feature>
<evidence type="ECO:0000256" key="1">
    <source>
        <dbReference type="ARBA" id="ARBA00000677"/>
    </source>
</evidence>